<keyword evidence="3" id="KW-1185">Reference proteome</keyword>
<gene>
    <name evidence="2" type="ORF">GCM10009575_012780</name>
</gene>
<organism evidence="2 3">
    <name type="scientific">Streptomyces rhizosphaericus</name>
    <dbReference type="NCBI Taxonomy" id="114699"/>
    <lineage>
        <taxon>Bacteria</taxon>
        <taxon>Bacillati</taxon>
        <taxon>Actinomycetota</taxon>
        <taxon>Actinomycetes</taxon>
        <taxon>Kitasatosporales</taxon>
        <taxon>Streptomycetaceae</taxon>
        <taxon>Streptomyces</taxon>
        <taxon>Streptomyces violaceusniger group</taxon>
    </lineage>
</organism>
<evidence type="ECO:0000256" key="1">
    <source>
        <dbReference type="SAM" id="MobiDB-lite"/>
    </source>
</evidence>
<evidence type="ECO:0000313" key="3">
    <source>
        <dbReference type="Proteomes" id="UP001500418"/>
    </source>
</evidence>
<feature type="region of interest" description="Disordered" evidence="1">
    <location>
        <begin position="1"/>
        <end position="29"/>
    </location>
</feature>
<accession>A0ABP3ZGX3</accession>
<name>A0ABP3ZGX3_9ACTN</name>
<evidence type="ECO:0000313" key="2">
    <source>
        <dbReference type="EMBL" id="GAA0920178.1"/>
    </source>
</evidence>
<reference evidence="3" key="1">
    <citation type="journal article" date="2019" name="Int. J. Syst. Evol. Microbiol.">
        <title>The Global Catalogue of Microorganisms (GCM) 10K type strain sequencing project: providing services to taxonomists for standard genome sequencing and annotation.</title>
        <authorList>
            <consortium name="The Broad Institute Genomics Platform"/>
            <consortium name="The Broad Institute Genome Sequencing Center for Infectious Disease"/>
            <person name="Wu L."/>
            <person name="Ma J."/>
        </authorList>
    </citation>
    <scope>NUCLEOTIDE SEQUENCE [LARGE SCALE GENOMIC DNA]</scope>
    <source>
        <strain evidence="3">JCM 11444</strain>
    </source>
</reference>
<protein>
    <submittedName>
        <fullName evidence="2">Uncharacterized protein</fullName>
    </submittedName>
</protein>
<comment type="caution">
    <text evidence="2">The sequence shown here is derived from an EMBL/GenBank/DDBJ whole genome shotgun (WGS) entry which is preliminary data.</text>
</comment>
<proteinExistence type="predicted"/>
<dbReference type="Proteomes" id="UP001500418">
    <property type="component" value="Unassembled WGS sequence"/>
</dbReference>
<feature type="compositionally biased region" description="Basic and acidic residues" evidence="1">
    <location>
        <begin position="11"/>
        <end position="27"/>
    </location>
</feature>
<sequence>MERAGALPGDRLPDTRGPRGAEPDNRPGRHHLVRRAEGIEHVLQLSVLTDVGLADDAALAAAGCEPVLLDAVDRAMGWGRARRKTEAD</sequence>
<dbReference type="EMBL" id="BAAAID010000005">
    <property type="protein sequence ID" value="GAA0920178.1"/>
    <property type="molecule type" value="Genomic_DNA"/>
</dbReference>